<dbReference type="AlphaFoldDB" id="A0A5A8D451"/>
<evidence type="ECO:0000313" key="3">
    <source>
        <dbReference type="EMBL" id="KAA0159955.1"/>
    </source>
</evidence>
<dbReference type="Gene3D" id="3.40.50.850">
    <property type="entry name" value="Isochorismatase-like"/>
    <property type="match status" value="1"/>
</dbReference>
<dbReference type="InterPro" id="IPR000868">
    <property type="entry name" value="Isochorismatase-like_dom"/>
</dbReference>
<dbReference type="Proteomes" id="UP000325113">
    <property type="component" value="Unassembled WGS sequence"/>
</dbReference>
<feature type="domain" description="Isochorismatase-like" evidence="2">
    <location>
        <begin position="17"/>
        <end position="175"/>
    </location>
</feature>
<comment type="caution">
    <text evidence="3">The sequence shown here is derived from an EMBL/GenBank/DDBJ whole genome shotgun (WGS) entry which is preliminary data.</text>
</comment>
<dbReference type="Pfam" id="PF00857">
    <property type="entry name" value="Isochorismatase"/>
    <property type="match status" value="1"/>
</dbReference>
<dbReference type="SUPFAM" id="SSF52499">
    <property type="entry name" value="Isochorismatase-like hydrolases"/>
    <property type="match status" value="1"/>
</dbReference>
<protein>
    <recommendedName>
        <fullName evidence="2">Isochorismatase-like domain-containing protein</fullName>
    </recommendedName>
</protein>
<dbReference type="InterPro" id="IPR050993">
    <property type="entry name" value="Isochorismatase_domain"/>
</dbReference>
<evidence type="ECO:0000313" key="4">
    <source>
        <dbReference type="Proteomes" id="UP000325113"/>
    </source>
</evidence>
<reference evidence="3 4" key="1">
    <citation type="submission" date="2019-07" db="EMBL/GenBank/DDBJ databases">
        <title>Genomes of Cafeteria roenbergensis.</title>
        <authorList>
            <person name="Fischer M.G."/>
            <person name="Hackl T."/>
            <person name="Roman M."/>
        </authorList>
    </citation>
    <scope>NUCLEOTIDE SEQUENCE [LARGE SCALE GENOMIC DNA]</scope>
    <source>
        <strain evidence="3 4">Cflag</strain>
    </source>
</reference>
<evidence type="ECO:0000256" key="1">
    <source>
        <dbReference type="ARBA" id="ARBA00006336"/>
    </source>
</evidence>
<dbReference type="EMBL" id="VLTM01000049">
    <property type="protein sequence ID" value="KAA0159955.1"/>
    <property type="molecule type" value="Genomic_DNA"/>
</dbReference>
<name>A0A5A8D451_CAFRO</name>
<dbReference type="InterPro" id="IPR036380">
    <property type="entry name" value="Isochorismatase-like_sf"/>
</dbReference>
<comment type="similarity">
    <text evidence="1">Belongs to the isochorismatase family.</text>
</comment>
<organism evidence="3 4">
    <name type="scientific">Cafeteria roenbergensis</name>
    <name type="common">Marine flagellate</name>
    <dbReference type="NCBI Taxonomy" id="33653"/>
    <lineage>
        <taxon>Eukaryota</taxon>
        <taxon>Sar</taxon>
        <taxon>Stramenopiles</taxon>
        <taxon>Bigyra</taxon>
        <taxon>Opalozoa</taxon>
        <taxon>Bicosoecida</taxon>
        <taxon>Cafeteriaceae</taxon>
        <taxon>Cafeteria</taxon>
    </lineage>
</organism>
<dbReference type="PANTHER" id="PTHR14119">
    <property type="entry name" value="HYDROLASE"/>
    <property type="match status" value="1"/>
</dbReference>
<evidence type="ECO:0000259" key="2">
    <source>
        <dbReference type="Pfam" id="PF00857"/>
    </source>
</evidence>
<proteinExistence type="inferred from homology"/>
<dbReference type="PANTHER" id="PTHR14119:SF3">
    <property type="entry name" value="ISOCHORISMATASE DOMAIN-CONTAINING PROTEIN 2"/>
    <property type="match status" value="1"/>
</dbReference>
<sequence>MASRPASKLISKAPGVVFLACDMQTRFVPLIFEMESVVRSAVTLCDTAQILGHPIIFTEQYPKAFKHTVDELKGFTTAGGGTAPVFEKSQFSMITDDVRREMDGALAVGDGSAPHAVLFGIEAHVCVQQTALQLLEDGFVVHLVADAVSSQRAADRAAALQLLASQGALVTTTESVMLGLVGGAGHKQFKDVSKRLIQHNAACYTEAGGAHWAKLESDGVTERR</sequence>
<accession>A0A5A8D451</accession>
<gene>
    <name evidence="3" type="ORF">FNF31_04600</name>
</gene>